<dbReference type="Gene3D" id="1.10.260.40">
    <property type="entry name" value="lambda repressor-like DNA-binding domains"/>
    <property type="match status" value="1"/>
</dbReference>
<dbReference type="Pfam" id="PF13744">
    <property type="entry name" value="HTH_37"/>
    <property type="match status" value="1"/>
</dbReference>
<dbReference type="SUPFAM" id="SSF47413">
    <property type="entry name" value="lambda repressor-like DNA-binding domains"/>
    <property type="match status" value="1"/>
</dbReference>
<dbReference type="Proteomes" id="UP000606721">
    <property type="component" value="Unassembled WGS sequence"/>
</dbReference>
<dbReference type="RefSeq" id="WP_190383787.1">
    <property type="nucleotide sequence ID" value="NZ_JACJQT010000052.1"/>
</dbReference>
<sequence length="122" mass="14115">MTQEPIFEESSGNVYADLDLEDAEELFTRGKIGIQVLRLLKKRNLKQREIGQILGIPQPEVCHLMKGEFQRFSEGKLLIFLKRLDIELILPLRHKHGENQSHETVISLQVGEHNKTNLCKEK</sequence>
<keyword evidence="3" id="KW-1185">Reference proteome</keyword>
<dbReference type="InterPro" id="IPR010982">
    <property type="entry name" value="Lambda_DNA-bd_dom_sf"/>
</dbReference>
<accession>A0ABR8BYX2</accession>
<protein>
    <submittedName>
        <fullName evidence="2">XRE family transcriptional regulator</fullName>
    </submittedName>
</protein>
<comment type="caution">
    <text evidence="2">The sequence shown here is derived from an EMBL/GenBank/DDBJ whole genome shotgun (WGS) entry which is preliminary data.</text>
</comment>
<evidence type="ECO:0000259" key="1">
    <source>
        <dbReference type="Pfam" id="PF13744"/>
    </source>
</evidence>
<proteinExistence type="predicted"/>
<dbReference type="InterPro" id="IPR039554">
    <property type="entry name" value="HigA2-like_HTH"/>
</dbReference>
<reference evidence="2 3" key="1">
    <citation type="journal article" date="2020" name="ISME J.">
        <title>Comparative genomics reveals insights into cyanobacterial evolution and habitat adaptation.</title>
        <authorList>
            <person name="Chen M.Y."/>
            <person name="Teng W.K."/>
            <person name="Zhao L."/>
            <person name="Hu C.X."/>
            <person name="Zhou Y.K."/>
            <person name="Han B.P."/>
            <person name="Song L.R."/>
            <person name="Shu W.S."/>
        </authorList>
    </citation>
    <scope>NUCLEOTIDE SEQUENCE [LARGE SCALE GENOMIC DNA]</scope>
    <source>
        <strain evidence="2 3">FACHB-1040</strain>
    </source>
</reference>
<gene>
    <name evidence="2" type="ORF">H6F99_18080</name>
</gene>
<dbReference type="EMBL" id="JACJQT010000052">
    <property type="protein sequence ID" value="MBD2280119.1"/>
    <property type="molecule type" value="Genomic_DNA"/>
</dbReference>
<evidence type="ECO:0000313" key="3">
    <source>
        <dbReference type="Proteomes" id="UP000606721"/>
    </source>
</evidence>
<organism evidence="2 3">
    <name type="scientific">Aphanizomenon flos-aquae FACHB-1040</name>
    <dbReference type="NCBI Taxonomy" id="2692887"/>
    <lineage>
        <taxon>Bacteria</taxon>
        <taxon>Bacillati</taxon>
        <taxon>Cyanobacteriota</taxon>
        <taxon>Cyanophyceae</taxon>
        <taxon>Nostocales</taxon>
        <taxon>Aphanizomenonaceae</taxon>
        <taxon>Aphanizomenon</taxon>
    </lineage>
</organism>
<name>A0ABR8BYX2_APHFL</name>
<feature type="domain" description="HigA2-like helix-turn-helix" evidence="1">
    <location>
        <begin position="14"/>
        <end position="88"/>
    </location>
</feature>
<evidence type="ECO:0000313" key="2">
    <source>
        <dbReference type="EMBL" id="MBD2280119.1"/>
    </source>
</evidence>